<feature type="transmembrane region" description="Helical" evidence="5">
    <location>
        <begin position="47"/>
        <end position="68"/>
    </location>
</feature>
<evidence type="ECO:0000256" key="1">
    <source>
        <dbReference type="ARBA" id="ARBA00004141"/>
    </source>
</evidence>
<dbReference type="AlphaFoldDB" id="A0A4W4EJ25"/>
<evidence type="ECO:0000256" key="2">
    <source>
        <dbReference type="ARBA" id="ARBA00022692"/>
    </source>
</evidence>
<dbReference type="InterPro" id="IPR023271">
    <property type="entry name" value="Aquaporin-like"/>
</dbReference>
<feature type="transmembrane region" description="Helical" evidence="5">
    <location>
        <begin position="123"/>
        <end position="141"/>
    </location>
</feature>
<evidence type="ECO:0000313" key="7">
    <source>
        <dbReference type="Proteomes" id="UP000314983"/>
    </source>
</evidence>
<evidence type="ECO:0000256" key="4">
    <source>
        <dbReference type="ARBA" id="ARBA00023136"/>
    </source>
</evidence>
<reference evidence="6" key="3">
    <citation type="submission" date="2020-05" db="EMBL/GenBank/DDBJ databases">
        <title>Electrophorus electricus (electric eel) genome, fEleEle1, primary haplotype.</title>
        <authorList>
            <person name="Myers G."/>
            <person name="Meyer A."/>
            <person name="Fedrigo O."/>
            <person name="Formenti G."/>
            <person name="Rhie A."/>
            <person name="Tracey A."/>
            <person name="Sims Y."/>
            <person name="Jarvis E.D."/>
        </authorList>
    </citation>
    <scope>NUCLEOTIDE SEQUENCE [LARGE SCALE GENOMIC DNA]</scope>
</reference>
<proteinExistence type="predicted"/>
<keyword evidence="3 5" id="KW-1133">Transmembrane helix</keyword>
<dbReference type="PRINTS" id="PR00783">
    <property type="entry name" value="MINTRINSICP"/>
</dbReference>
<accession>A0A4W4EJ25</accession>
<sequence length="188" mass="20451">IGSVSVIENMETGIQLQPALAHGLVVAALVCFSFSISFHIPLWGIELLLVVPYIVSQLFGVVLGAAMAKLMTTEGIYARAQGAAFTILQTEEQLGQAVFGEIAMTCLLTVVARCCQQQEKIPLLPFLVGCTVIISVLPEYWSNYWTYHWVGPTAGSLMVAALVLLLGNQKMQTVQVTHNLTLPRLHIL</sequence>
<evidence type="ECO:0000256" key="5">
    <source>
        <dbReference type="SAM" id="Phobius"/>
    </source>
</evidence>
<reference evidence="7" key="2">
    <citation type="journal article" date="2017" name="Sci. Adv.">
        <title>A tail of two voltages: Proteomic comparison of the three electric organs of the electric eel.</title>
        <authorList>
            <person name="Traeger L.L."/>
            <person name="Sabat G."/>
            <person name="Barrett-Wilt G.A."/>
            <person name="Wells G.B."/>
            <person name="Sussman M.R."/>
        </authorList>
    </citation>
    <scope>NUCLEOTIDE SEQUENCE [LARGE SCALE GENOMIC DNA]</scope>
</reference>
<dbReference type="Ensembl" id="ENSEEET00000011160.2">
    <property type="protein sequence ID" value="ENSEEEP00000011031.2"/>
    <property type="gene ID" value="ENSEEEG00000005569.2"/>
</dbReference>
<reference evidence="6" key="4">
    <citation type="submission" date="2025-08" db="UniProtKB">
        <authorList>
            <consortium name="Ensembl"/>
        </authorList>
    </citation>
    <scope>IDENTIFICATION</scope>
</reference>
<dbReference type="GeneTree" id="ENSGT00940000165638"/>
<name>A0A4W4EJ25_ELEEL</name>
<dbReference type="STRING" id="8005.ENSEEEP00000011031"/>
<feature type="transmembrane region" description="Helical" evidence="5">
    <location>
        <begin position="147"/>
        <end position="166"/>
    </location>
</feature>
<dbReference type="InterPro" id="IPR000425">
    <property type="entry name" value="MIP"/>
</dbReference>
<dbReference type="OMA" id="FTVFCAT"/>
<dbReference type="Gene3D" id="1.20.1080.10">
    <property type="entry name" value="Glycerol uptake facilitator protein"/>
    <property type="match status" value="1"/>
</dbReference>
<keyword evidence="7" id="KW-1185">Reference proteome</keyword>
<dbReference type="GO" id="GO:0016020">
    <property type="term" value="C:membrane"/>
    <property type="evidence" value="ECO:0007669"/>
    <property type="project" value="UniProtKB-SubCell"/>
</dbReference>
<evidence type="ECO:0000256" key="3">
    <source>
        <dbReference type="ARBA" id="ARBA00022989"/>
    </source>
</evidence>
<evidence type="ECO:0000313" key="6">
    <source>
        <dbReference type="Ensembl" id="ENSEEEP00000011031.2"/>
    </source>
</evidence>
<feature type="transmembrane region" description="Helical" evidence="5">
    <location>
        <begin position="20"/>
        <end position="40"/>
    </location>
</feature>
<protein>
    <submittedName>
        <fullName evidence="6">Aquaporin 8b</fullName>
    </submittedName>
</protein>
<dbReference type="Proteomes" id="UP000314983">
    <property type="component" value="Chromosome 1"/>
</dbReference>
<dbReference type="SUPFAM" id="SSF81338">
    <property type="entry name" value="Aquaporin-like"/>
    <property type="match status" value="1"/>
</dbReference>
<reference evidence="7" key="1">
    <citation type="journal article" date="2014" name="Science">
        <title>Nonhuman genetics. Genomic basis for the convergent evolution of electric organs.</title>
        <authorList>
            <person name="Gallant J.R."/>
            <person name="Traeger L.L."/>
            <person name="Volkening J.D."/>
            <person name="Moffett H."/>
            <person name="Chen P.H."/>
            <person name="Novina C.D."/>
            <person name="Phillips G.N.Jr."/>
            <person name="Anand R."/>
            <person name="Wells G.B."/>
            <person name="Pinch M."/>
            <person name="Guth R."/>
            <person name="Unguez G.A."/>
            <person name="Albert J.S."/>
            <person name="Zakon H.H."/>
            <person name="Samanta M.P."/>
            <person name="Sussman M.R."/>
        </authorList>
    </citation>
    <scope>NUCLEOTIDE SEQUENCE [LARGE SCALE GENOMIC DNA]</scope>
</reference>
<keyword evidence="2 5" id="KW-0812">Transmembrane</keyword>
<organism evidence="6 7">
    <name type="scientific">Electrophorus electricus</name>
    <name type="common">Electric eel</name>
    <name type="synonym">Gymnotus electricus</name>
    <dbReference type="NCBI Taxonomy" id="8005"/>
    <lineage>
        <taxon>Eukaryota</taxon>
        <taxon>Metazoa</taxon>
        <taxon>Chordata</taxon>
        <taxon>Craniata</taxon>
        <taxon>Vertebrata</taxon>
        <taxon>Euteleostomi</taxon>
        <taxon>Actinopterygii</taxon>
        <taxon>Neopterygii</taxon>
        <taxon>Teleostei</taxon>
        <taxon>Ostariophysi</taxon>
        <taxon>Gymnotiformes</taxon>
        <taxon>Gymnotoidei</taxon>
        <taxon>Gymnotidae</taxon>
        <taxon>Electrophorus</taxon>
    </lineage>
</organism>
<comment type="subcellular location">
    <subcellularLocation>
        <location evidence="1">Membrane</location>
        <topology evidence="1">Multi-pass membrane protein</topology>
    </subcellularLocation>
</comment>
<keyword evidence="4 5" id="KW-0472">Membrane</keyword>
<reference evidence="6" key="5">
    <citation type="submission" date="2025-09" db="UniProtKB">
        <authorList>
            <consortium name="Ensembl"/>
        </authorList>
    </citation>
    <scope>IDENTIFICATION</scope>
</reference>
<dbReference type="GO" id="GO:0015267">
    <property type="term" value="F:channel activity"/>
    <property type="evidence" value="ECO:0007669"/>
    <property type="project" value="InterPro"/>
</dbReference>